<protein>
    <submittedName>
        <fullName evidence="2">Uncharacterized protein</fullName>
    </submittedName>
</protein>
<keyword evidence="1" id="KW-0812">Transmembrane</keyword>
<dbReference type="OrthoDB" id="7836344at2"/>
<evidence type="ECO:0000313" key="2">
    <source>
        <dbReference type="EMBL" id="QDU82894.1"/>
    </source>
</evidence>
<name>A0A518CUM8_9PLAN</name>
<dbReference type="EMBL" id="CP036281">
    <property type="protein sequence ID" value="QDU82894.1"/>
    <property type="molecule type" value="Genomic_DNA"/>
</dbReference>
<organism evidence="2 3">
    <name type="scientific">Polystyrenella longa</name>
    <dbReference type="NCBI Taxonomy" id="2528007"/>
    <lineage>
        <taxon>Bacteria</taxon>
        <taxon>Pseudomonadati</taxon>
        <taxon>Planctomycetota</taxon>
        <taxon>Planctomycetia</taxon>
        <taxon>Planctomycetales</taxon>
        <taxon>Planctomycetaceae</taxon>
        <taxon>Polystyrenella</taxon>
    </lineage>
</organism>
<evidence type="ECO:0000256" key="1">
    <source>
        <dbReference type="SAM" id="Phobius"/>
    </source>
</evidence>
<dbReference type="Proteomes" id="UP000317178">
    <property type="component" value="Chromosome"/>
</dbReference>
<dbReference type="AlphaFoldDB" id="A0A518CUM8"/>
<keyword evidence="1" id="KW-0472">Membrane</keyword>
<dbReference type="KEGG" id="plon:Pla110_46570"/>
<proteinExistence type="predicted"/>
<dbReference type="RefSeq" id="WP_144999446.1">
    <property type="nucleotide sequence ID" value="NZ_CP036281.1"/>
</dbReference>
<accession>A0A518CUM8</accession>
<evidence type="ECO:0000313" key="3">
    <source>
        <dbReference type="Proteomes" id="UP000317178"/>
    </source>
</evidence>
<reference evidence="2 3" key="1">
    <citation type="submission" date="2019-02" db="EMBL/GenBank/DDBJ databases">
        <title>Deep-cultivation of Planctomycetes and their phenomic and genomic characterization uncovers novel biology.</title>
        <authorList>
            <person name="Wiegand S."/>
            <person name="Jogler M."/>
            <person name="Boedeker C."/>
            <person name="Pinto D."/>
            <person name="Vollmers J."/>
            <person name="Rivas-Marin E."/>
            <person name="Kohn T."/>
            <person name="Peeters S.H."/>
            <person name="Heuer A."/>
            <person name="Rast P."/>
            <person name="Oberbeckmann S."/>
            <person name="Bunk B."/>
            <person name="Jeske O."/>
            <person name="Meyerdierks A."/>
            <person name="Storesund J.E."/>
            <person name="Kallscheuer N."/>
            <person name="Luecker S."/>
            <person name="Lage O.M."/>
            <person name="Pohl T."/>
            <person name="Merkel B.J."/>
            <person name="Hornburger P."/>
            <person name="Mueller R.-W."/>
            <person name="Bruemmer F."/>
            <person name="Labrenz M."/>
            <person name="Spormann A.M."/>
            <person name="Op den Camp H."/>
            <person name="Overmann J."/>
            <person name="Amann R."/>
            <person name="Jetten M.S.M."/>
            <person name="Mascher T."/>
            <person name="Medema M.H."/>
            <person name="Devos D.P."/>
            <person name="Kaster A.-K."/>
            <person name="Ovreas L."/>
            <person name="Rohde M."/>
            <person name="Galperin M.Y."/>
            <person name="Jogler C."/>
        </authorList>
    </citation>
    <scope>NUCLEOTIDE SEQUENCE [LARGE SCALE GENOMIC DNA]</scope>
    <source>
        <strain evidence="2 3">Pla110</strain>
    </source>
</reference>
<sequence length="156" mass="18221">MAICRACKQEIPDGATKCHLCQSHQTWYRNPMVISQLFTLPMFIVLYIFILRPTWHSKDFEDYRDQFTVDQVSTTGSTDRHLTYKITNNTDYKWENVSYEIAMKKGAQLLSVENGTEYSWVIRPNGEALVTAYVMNPPVGTDTYEFHITDMKTNRF</sequence>
<keyword evidence="1" id="KW-1133">Transmembrane helix</keyword>
<keyword evidence="3" id="KW-1185">Reference proteome</keyword>
<gene>
    <name evidence="2" type="ORF">Pla110_46570</name>
</gene>
<feature type="transmembrane region" description="Helical" evidence="1">
    <location>
        <begin position="33"/>
        <end position="51"/>
    </location>
</feature>